<keyword evidence="2" id="KW-1185">Reference proteome</keyword>
<dbReference type="EMBL" id="BOPD01000007">
    <property type="protein sequence ID" value="GIJ31657.1"/>
    <property type="molecule type" value="Genomic_DNA"/>
</dbReference>
<proteinExistence type="predicted"/>
<gene>
    <name evidence="1" type="ORF">Vse01_08050</name>
</gene>
<reference evidence="1" key="1">
    <citation type="submission" date="2021-01" db="EMBL/GenBank/DDBJ databases">
        <title>Whole genome shotgun sequence of Verrucosispora sediminis NBRC 107745.</title>
        <authorList>
            <person name="Komaki H."/>
            <person name="Tamura T."/>
        </authorList>
    </citation>
    <scope>NUCLEOTIDE SEQUENCE</scope>
    <source>
        <strain evidence="1">NBRC 107745</strain>
    </source>
</reference>
<name>A0A9W5ULV4_9ACTN</name>
<protein>
    <submittedName>
        <fullName evidence="1">Uncharacterized protein</fullName>
    </submittedName>
</protein>
<dbReference type="OrthoDB" id="1442100at2"/>
<dbReference type="Proteomes" id="UP000607311">
    <property type="component" value="Unassembled WGS sequence"/>
</dbReference>
<accession>A0A9W5ULV4</accession>
<sequence>MSGGREQTVEEALDELRSEFGADDGSFLLQLRIDLTWDRAAFARLAAAMRVVCERYDRREAPDRWLVEGFRSIPSWVAGHTAHPSFPRPEPESYYVASLDRLRDLAACFLHGIK</sequence>
<evidence type="ECO:0000313" key="2">
    <source>
        <dbReference type="Proteomes" id="UP000607311"/>
    </source>
</evidence>
<evidence type="ECO:0000313" key="1">
    <source>
        <dbReference type="EMBL" id="GIJ31657.1"/>
    </source>
</evidence>
<dbReference type="AlphaFoldDB" id="A0A9W5ULV4"/>
<comment type="caution">
    <text evidence="1">The sequence shown here is derived from an EMBL/GenBank/DDBJ whole genome shotgun (WGS) entry which is preliminary data.</text>
</comment>
<dbReference type="RefSeq" id="WP_093401247.1">
    <property type="nucleotide sequence ID" value="NZ_BOPD01000007.1"/>
</dbReference>
<organism evidence="1 2">
    <name type="scientific">Micromonospora sediminimaris</name>
    <dbReference type="NCBI Taxonomy" id="547162"/>
    <lineage>
        <taxon>Bacteria</taxon>
        <taxon>Bacillati</taxon>
        <taxon>Actinomycetota</taxon>
        <taxon>Actinomycetes</taxon>
        <taxon>Micromonosporales</taxon>
        <taxon>Micromonosporaceae</taxon>
        <taxon>Micromonospora</taxon>
    </lineage>
</organism>